<dbReference type="Proteomes" id="UP000823521">
    <property type="component" value="Unassembled WGS sequence"/>
</dbReference>
<proteinExistence type="predicted"/>
<evidence type="ECO:0008006" key="3">
    <source>
        <dbReference type="Google" id="ProtNLM"/>
    </source>
</evidence>
<reference evidence="1 2" key="1">
    <citation type="submission" date="2019-12" db="EMBL/GenBank/DDBJ databases">
        <title>Whole genome sequencing of endophytic Actinobacterium Micromonospora sp. MPMI6T.</title>
        <authorList>
            <person name="Evv R."/>
            <person name="Podile A.R."/>
        </authorList>
    </citation>
    <scope>NUCLEOTIDE SEQUENCE [LARGE SCALE GENOMIC DNA]</scope>
    <source>
        <strain evidence="1 2">MPMI6</strain>
    </source>
</reference>
<comment type="caution">
    <text evidence="1">The sequence shown here is derived from an EMBL/GenBank/DDBJ whole genome shotgun (WGS) entry which is preliminary data.</text>
</comment>
<gene>
    <name evidence="1" type="ORF">GSF22_11675</name>
</gene>
<sequence>MSSDGGGADEFGSTVAALTADDIAPARRRQLLGRVAAAARARGIGDLFKPRAAVRWMTDAVSDIAPHIPIRDRATLHRHFPGLDDEALADRLVRNAARTTAGVGAAGGGVAAVEWAVTPTLLSAPVLLAAETIAVVAVELKLIGELHEVYRVALPTGATARTVALVHSWASQRGINPMMPGVGVGAVLGTAARRELRDTLLKRFGRNLTTLGPFLTGAAVASYLNRRATRALGDRLREDLRTKPRAAIEAPRRTGP</sequence>
<evidence type="ECO:0000313" key="2">
    <source>
        <dbReference type="Proteomes" id="UP000823521"/>
    </source>
</evidence>
<protein>
    <recommendedName>
        <fullName evidence="3">EcsC protein family protein</fullName>
    </recommendedName>
</protein>
<evidence type="ECO:0000313" key="1">
    <source>
        <dbReference type="EMBL" id="MBO4206657.1"/>
    </source>
</evidence>
<name>A0ABS3VQ43_MICEH</name>
<accession>A0ABS3VQ43</accession>
<organism evidence="1 2">
    <name type="scientific">Micromonospora echinofusca</name>
    <dbReference type="NCBI Taxonomy" id="47858"/>
    <lineage>
        <taxon>Bacteria</taxon>
        <taxon>Bacillati</taxon>
        <taxon>Actinomycetota</taxon>
        <taxon>Actinomycetes</taxon>
        <taxon>Micromonosporales</taxon>
        <taxon>Micromonosporaceae</taxon>
        <taxon>Micromonospora</taxon>
    </lineage>
</organism>
<dbReference type="RefSeq" id="WP_208813576.1">
    <property type="nucleotide sequence ID" value="NZ_WVUH01000078.1"/>
</dbReference>
<keyword evidence="2" id="KW-1185">Reference proteome</keyword>
<dbReference type="EMBL" id="WVUH01000078">
    <property type="protein sequence ID" value="MBO4206657.1"/>
    <property type="molecule type" value="Genomic_DNA"/>
</dbReference>